<sequence>MHALSLLALLLPLAAADGPSSCDCMSWSKGQSWIHNQMLSYFVCWNDYKGLAKFNLNTNRCEVLPGQSIDSGTFELHCKAAGLGYFPITMDGHMDASGTPIHVDEATVSCN</sequence>
<dbReference type="AlphaFoldDB" id="A0A9P7PWU5"/>
<comment type="caution">
    <text evidence="2">The sequence shown here is derived from an EMBL/GenBank/DDBJ whole genome shotgun (WGS) entry which is preliminary data.</text>
</comment>
<name>A0A9P7PWU5_9HYPO</name>
<feature type="signal peptide" evidence="1">
    <location>
        <begin position="1"/>
        <end position="16"/>
    </location>
</feature>
<keyword evidence="3" id="KW-1185">Reference proteome</keyword>
<organism evidence="2 3">
    <name type="scientific">Claviceps humidiphila</name>
    <dbReference type="NCBI Taxonomy" id="1294629"/>
    <lineage>
        <taxon>Eukaryota</taxon>
        <taxon>Fungi</taxon>
        <taxon>Dikarya</taxon>
        <taxon>Ascomycota</taxon>
        <taxon>Pezizomycotina</taxon>
        <taxon>Sordariomycetes</taxon>
        <taxon>Hypocreomycetidae</taxon>
        <taxon>Hypocreales</taxon>
        <taxon>Clavicipitaceae</taxon>
        <taxon>Claviceps</taxon>
    </lineage>
</organism>
<accession>A0A9P7PWU5</accession>
<dbReference type="Proteomes" id="UP000732380">
    <property type="component" value="Unassembled WGS sequence"/>
</dbReference>
<evidence type="ECO:0008006" key="4">
    <source>
        <dbReference type="Google" id="ProtNLM"/>
    </source>
</evidence>
<gene>
    <name evidence="2" type="ORF">E4U13_004913</name>
</gene>
<keyword evidence="1" id="KW-0732">Signal</keyword>
<evidence type="ECO:0000256" key="1">
    <source>
        <dbReference type="SAM" id="SignalP"/>
    </source>
</evidence>
<dbReference type="EMBL" id="SRQM01000394">
    <property type="protein sequence ID" value="KAG6111265.1"/>
    <property type="molecule type" value="Genomic_DNA"/>
</dbReference>
<reference evidence="2 3" key="1">
    <citation type="journal article" date="2020" name="bioRxiv">
        <title>Whole genome comparisons of ergot fungi reveals the divergence and evolution of species within the genus Claviceps are the result of varying mechanisms driving genome evolution and host range expansion.</title>
        <authorList>
            <person name="Wyka S.A."/>
            <person name="Mondo S.J."/>
            <person name="Liu M."/>
            <person name="Dettman J."/>
            <person name="Nalam V."/>
            <person name="Broders K.D."/>
        </authorList>
    </citation>
    <scope>NUCLEOTIDE SEQUENCE [LARGE SCALE GENOMIC DNA]</scope>
    <source>
        <strain evidence="2 3">LM576</strain>
    </source>
</reference>
<feature type="chain" id="PRO_5040323546" description="Cyanovirin-N domain-containing protein" evidence="1">
    <location>
        <begin position="17"/>
        <end position="111"/>
    </location>
</feature>
<evidence type="ECO:0000313" key="3">
    <source>
        <dbReference type="Proteomes" id="UP000732380"/>
    </source>
</evidence>
<proteinExistence type="predicted"/>
<evidence type="ECO:0000313" key="2">
    <source>
        <dbReference type="EMBL" id="KAG6111265.1"/>
    </source>
</evidence>
<protein>
    <recommendedName>
        <fullName evidence="4">Cyanovirin-N domain-containing protein</fullName>
    </recommendedName>
</protein>